<evidence type="ECO:0000313" key="4">
    <source>
        <dbReference type="Proteomes" id="UP000277424"/>
    </source>
</evidence>
<comment type="subcellular location">
    <subcellularLocation>
        <location evidence="1">Secreted</location>
    </subcellularLocation>
</comment>
<name>A0A420WA45_9PROT</name>
<dbReference type="InterPro" id="IPR018511">
    <property type="entry name" value="Hemolysin-typ_Ca-bd_CS"/>
</dbReference>
<dbReference type="InterPro" id="IPR050557">
    <property type="entry name" value="RTX_toxin/Mannuronan_C5-epim"/>
</dbReference>
<evidence type="ECO:0000313" key="3">
    <source>
        <dbReference type="EMBL" id="RKQ67843.1"/>
    </source>
</evidence>
<evidence type="ECO:0000256" key="2">
    <source>
        <dbReference type="ARBA" id="ARBA00022525"/>
    </source>
</evidence>
<dbReference type="InterPro" id="IPR011049">
    <property type="entry name" value="Serralysin-like_metalloprot_C"/>
</dbReference>
<dbReference type="SUPFAM" id="SSF51120">
    <property type="entry name" value="beta-Roll"/>
    <property type="match status" value="2"/>
</dbReference>
<feature type="non-terminal residue" evidence="3">
    <location>
        <position position="1"/>
    </location>
</feature>
<dbReference type="InterPro" id="IPR001343">
    <property type="entry name" value="Hemolysn_Ca-bd"/>
</dbReference>
<dbReference type="EMBL" id="RBIG01000005">
    <property type="protein sequence ID" value="RKQ67843.1"/>
    <property type="molecule type" value="Genomic_DNA"/>
</dbReference>
<keyword evidence="2" id="KW-0964">Secreted</keyword>
<gene>
    <name evidence="3" type="ORF">BCL74_3504</name>
</gene>
<dbReference type="GO" id="GO:0005509">
    <property type="term" value="F:calcium ion binding"/>
    <property type="evidence" value="ECO:0007669"/>
    <property type="project" value="InterPro"/>
</dbReference>
<dbReference type="RefSeq" id="WP_147431132.1">
    <property type="nucleotide sequence ID" value="NZ_RBIG01000005.1"/>
</dbReference>
<dbReference type="Gene3D" id="2.150.10.10">
    <property type="entry name" value="Serralysin-like metalloprotease, C-terminal"/>
    <property type="match status" value="2"/>
</dbReference>
<dbReference type="Pfam" id="PF00353">
    <property type="entry name" value="HemolysinCabind"/>
    <property type="match status" value="3"/>
</dbReference>
<dbReference type="PANTHER" id="PTHR38340:SF1">
    <property type="entry name" value="S-LAYER PROTEIN"/>
    <property type="match status" value="1"/>
</dbReference>
<evidence type="ECO:0000256" key="1">
    <source>
        <dbReference type="ARBA" id="ARBA00004613"/>
    </source>
</evidence>
<protein>
    <submittedName>
        <fullName evidence="3">Hemolysin type calcium-binding protein</fullName>
    </submittedName>
</protein>
<dbReference type="PROSITE" id="PS00330">
    <property type="entry name" value="HEMOLYSIN_CALCIUM"/>
    <property type="match status" value="1"/>
</dbReference>
<accession>A0A420WA45</accession>
<sequence>GEISTAITLDAGSATAAKTLTNLTLSGATSVSLVSTGTGTGAANVITTLANADNSVITITGSKDLTITNAIAGTATGSKVDASAFTGKLTLTGSAQADVITGGTAADSLLGGAGDDTISSGDGSDYISSGAGADVITTGAGNDLVELTANAAVLTFATVTDFAAGDALSFANKGTETFNSAAVSLGGGSTLTDYMNAAAAGNGGTNGIVRWFQFEGNTYVVQDLSAGATFVANTDRAIKLTGLIDLSTATLSTANNTLTNGSSNTGTTALIVNQTITGTAGADTLSGGDGNDTITGGTGADQMSGGGGADVFVQAGGDSVARTAETITVANLGNGETMTFGSGVDVITDFVSGTDRLDVATAGSYTSFGAGSNASNLTGNNNYSIRGDFNSGTGVFTTNFGGGADLLVVTNAANADLDAAGQSSIIILTGITSLQAGDFI</sequence>
<dbReference type="PRINTS" id="PR00313">
    <property type="entry name" value="CABNDNGRPT"/>
</dbReference>
<proteinExistence type="predicted"/>
<reference evidence="3 4" key="1">
    <citation type="submission" date="2018-10" db="EMBL/GenBank/DDBJ databases">
        <title>Comparative analysis of microorganisms from saline springs in Andes Mountain Range, Colombia.</title>
        <authorList>
            <person name="Rubin E."/>
        </authorList>
    </citation>
    <scope>NUCLEOTIDE SEQUENCE [LARGE SCALE GENOMIC DNA]</scope>
    <source>
        <strain evidence="3 4">USBA 36</strain>
    </source>
</reference>
<dbReference type="AlphaFoldDB" id="A0A420WA45"/>
<dbReference type="Proteomes" id="UP000277424">
    <property type="component" value="Unassembled WGS sequence"/>
</dbReference>
<organism evidence="3 4">
    <name type="scientific">Oceanibaculum indicum</name>
    <dbReference type="NCBI Taxonomy" id="526216"/>
    <lineage>
        <taxon>Bacteria</taxon>
        <taxon>Pseudomonadati</taxon>
        <taxon>Pseudomonadota</taxon>
        <taxon>Alphaproteobacteria</taxon>
        <taxon>Rhodospirillales</taxon>
        <taxon>Oceanibaculaceae</taxon>
        <taxon>Oceanibaculum</taxon>
    </lineage>
</organism>
<dbReference type="OrthoDB" id="7185923at2"/>
<dbReference type="PANTHER" id="PTHR38340">
    <property type="entry name" value="S-LAYER PROTEIN"/>
    <property type="match status" value="1"/>
</dbReference>
<comment type="caution">
    <text evidence="3">The sequence shown here is derived from an EMBL/GenBank/DDBJ whole genome shotgun (WGS) entry which is preliminary data.</text>
</comment>
<dbReference type="GO" id="GO:0005576">
    <property type="term" value="C:extracellular region"/>
    <property type="evidence" value="ECO:0007669"/>
    <property type="project" value="UniProtKB-SubCell"/>
</dbReference>